<dbReference type="Proteomes" id="UP000059188">
    <property type="component" value="Unassembled WGS sequence"/>
</dbReference>
<dbReference type="AlphaFoldDB" id="A0A0B7FIN6"/>
<accession>A0A0B7FIN6</accession>
<reference evidence="1 2" key="1">
    <citation type="submission" date="2014-11" db="EMBL/GenBank/DDBJ databases">
        <authorList>
            <person name="Wibberg Daniel"/>
        </authorList>
    </citation>
    <scope>NUCLEOTIDE SEQUENCE [LARGE SCALE GENOMIC DNA]</scope>
    <source>
        <strain evidence="1">Rhizoctonia solani AG1-IB 7/3/14</strain>
    </source>
</reference>
<organism evidence="1 2">
    <name type="scientific">Thanatephorus cucumeris (strain AG1-IB / isolate 7/3/14)</name>
    <name type="common">Lettuce bottom rot fungus</name>
    <name type="synonym">Rhizoctonia solani</name>
    <dbReference type="NCBI Taxonomy" id="1108050"/>
    <lineage>
        <taxon>Eukaryota</taxon>
        <taxon>Fungi</taxon>
        <taxon>Dikarya</taxon>
        <taxon>Basidiomycota</taxon>
        <taxon>Agaricomycotina</taxon>
        <taxon>Agaricomycetes</taxon>
        <taxon>Cantharellales</taxon>
        <taxon>Ceratobasidiaceae</taxon>
        <taxon>Rhizoctonia</taxon>
        <taxon>Rhizoctonia solani AG-1</taxon>
    </lineage>
</organism>
<protein>
    <submittedName>
        <fullName evidence="1">Uncharacterized protein</fullName>
    </submittedName>
</protein>
<keyword evidence="2" id="KW-1185">Reference proteome</keyword>
<evidence type="ECO:0000313" key="1">
    <source>
        <dbReference type="EMBL" id="CEL56799.1"/>
    </source>
</evidence>
<dbReference type="EMBL" id="LN679124">
    <property type="protein sequence ID" value="CEL56799.1"/>
    <property type="molecule type" value="Genomic_DNA"/>
</dbReference>
<name>A0A0B7FIN6_THACB</name>
<evidence type="ECO:0000313" key="2">
    <source>
        <dbReference type="Proteomes" id="UP000059188"/>
    </source>
</evidence>
<sequence length="99" mass="11430">MMAGRISSRERTVESVANHTRLYAGSATWTRLPDLACETVGVPQIPGWILVRRGSDRYRQNFLTAKQIRLPFDGTLHRRPHRYNTVLEISYILLAQQFC</sequence>
<gene>
    <name evidence="1" type="ORF">RSOLAG1IB_08101</name>
</gene>
<proteinExistence type="predicted"/>